<dbReference type="Pfam" id="PF01266">
    <property type="entry name" value="DAO"/>
    <property type="match status" value="1"/>
</dbReference>
<sequence>MGKTSFRHIVIGLGGLGSAAAYWLSQRDGGDVLALEQFELGHARGESEDHSRIIRKTYHTVDYVRYAQAAYDTWAEVEAHAGEELVVKTGELNFWPEVTTLDETAFNSAMAACDVPFERLSAAEVSRRFPQFRFDDSIHAVWQPDGGLLAASKANAAHRRLAARQGAVLRDNAPVEAIRQINGGYEVRAGGQIYEGEKLILAAGPWTNRLLAHFGLSLPLVVTQEQVSYVTPLDAAPFTPERFPVWIWMIHDNYYGFPIYGANGVKIARDRFVPTTAETRSFTPDPENEAQLRGFLERHIPQAAGPLLYSKTCILTHTPDTDFVLDSLPGHPGVFCVVGANHAMKFASVIGRTLADLACTGETAQPIEAFRFGRDALRSTE</sequence>
<dbReference type="InterPro" id="IPR006076">
    <property type="entry name" value="FAD-dep_OxRdtase"/>
</dbReference>
<dbReference type="NCBIfam" id="NF008425">
    <property type="entry name" value="PRK11259.1"/>
    <property type="match status" value="1"/>
</dbReference>
<dbReference type="RefSeq" id="WP_020952826.1">
    <property type="nucleotide sequence ID" value="NC_022042.1"/>
</dbReference>
<gene>
    <name evidence="6" type="ORF">JCM7686_pAMI1p093</name>
</gene>
<evidence type="ECO:0000256" key="4">
    <source>
        <dbReference type="ARBA" id="ARBA00023002"/>
    </source>
</evidence>
<reference evidence="6 7" key="1">
    <citation type="journal article" date="2014" name="BMC Genomics">
        <title>Architecture and functions of a multipartite genome of the methylotrophic bacterium Paracoccus aminophilus JCM 7686, containing primary and secondary chromids.</title>
        <authorList>
            <person name="Dziewit L."/>
            <person name="Czarnecki J."/>
            <person name="Wibberg D."/>
            <person name="Radlinska M."/>
            <person name="Mrozek P."/>
            <person name="Szymczak M."/>
            <person name="Schluter A."/>
            <person name="Puhler A."/>
            <person name="Bartosik D."/>
        </authorList>
    </citation>
    <scope>NUCLEOTIDE SEQUENCE [LARGE SCALE GENOMIC DNA]</scope>
    <source>
        <strain evidence="6">JCM 7686</strain>
        <plasmid evidence="7">Plasmid pAMI1</plasmid>
    </source>
</reference>
<dbReference type="PANTHER" id="PTHR10961:SF7">
    <property type="entry name" value="FAD DEPENDENT OXIDOREDUCTASE DOMAIN-CONTAINING PROTEIN"/>
    <property type="match status" value="1"/>
</dbReference>
<feature type="domain" description="FAD dependent oxidoreductase" evidence="5">
    <location>
        <begin position="9"/>
        <end position="357"/>
    </location>
</feature>
<dbReference type="HOGENOM" id="CLU_007884_2_2_5"/>
<dbReference type="Gene3D" id="3.50.50.60">
    <property type="entry name" value="FAD/NAD(P)-binding domain"/>
    <property type="match status" value="1"/>
</dbReference>
<dbReference type="GO" id="GO:0008115">
    <property type="term" value="F:sarcosine oxidase activity"/>
    <property type="evidence" value="ECO:0007669"/>
    <property type="project" value="UniProtKB-EC"/>
</dbReference>
<keyword evidence="7" id="KW-1185">Reference proteome</keyword>
<dbReference type="SUPFAM" id="SSF54373">
    <property type="entry name" value="FAD-linked reductases, C-terminal domain"/>
    <property type="match status" value="1"/>
</dbReference>
<dbReference type="PANTHER" id="PTHR10961">
    <property type="entry name" value="PEROXISOMAL SARCOSINE OXIDASE"/>
    <property type="match status" value="1"/>
</dbReference>
<dbReference type="KEGG" id="pami:JCM7686_pAMI1p093"/>
<dbReference type="InterPro" id="IPR045170">
    <property type="entry name" value="MTOX"/>
</dbReference>
<name>S5XT72_PARAH</name>
<accession>S5XT72</accession>
<dbReference type="Proteomes" id="UP000015480">
    <property type="component" value="Plasmid pAMI1"/>
</dbReference>
<keyword evidence="4 6" id="KW-0560">Oxidoreductase</keyword>
<dbReference type="InterPro" id="IPR036188">
    <property type="entry name" value="FAD/NAD-bd_sf"/>
</dbReference>
<dbReference type="OrthoDB" id="9806452at2"/>
<comment type="cofactor">
    <cofactor evidence="1">
        <name>FAD</name>
        <dbReference type="ChEBI" id="CHEBI:57692"/>
    </cofactor>
</comment>
<evidence type="ECO:0000313" key="6">
    <source>
        <dbReference type="EMBL" id="AGT10679.1"/>
    </source>
</evidence>
<evidence type="ECO:0000259" key="5">
    <source>
        <dbReference type="Pfam" id="PF01266"/>
    </source>
</evidence>
<protein>
    <submittedName>
        <fullName evidence="6">Sarcosine oxidase</fullName>
        <ecNumber evidence="6">1.5.3.1</ecNumber>
    </submittedName>
</protein>
<evidence type="ECO:0000256" key="3">
    <source>
        <dbReference type="ARBA" id="ARBA00022827"/>
    </source>
</evidence>
<keyword evidence="2" id="KW-0285">Flavoprotein</keyword>
<dbReference type="Gene3D" id="3.30.9.10">
    <property type="entry name" value="D-Amino Acid Oxidase, subunit A, domain 2"/>
    <property type="match status" value="1"/>
</dbReference>
<keyword evidence="3" id="KW-0274">FAD</keyword>
<organism evidence="6 7">
    <name type="scientific">Paracoccus aminophilus JCM 7686</name>
    <dbReference type="NCBI Taxonomy" id="1367847"/>
    <lineage>
        <taxon>Bacteria</taxon>
        <taxon>Pseudomonadati</taxon>
        <taxon>Pseudomonadota</taxon>
        <taxon>Alphaproteobacteria</taxon>
        <taxon>Rhodobacterales</taxon>
        <taxon>Paracoccaceae</taxon>
        <taxon>Paracoccus</taxon>
    </lineage>
</organism>
<dbReference type="SUPFAM" id="SSF51905">
    <property type="entry name" value="FAD/NAD(P)-binding domain"/>
    <property type="match status" value="1"/>
</dbReference>
<dbReference type="AlphaFoldDB" id="S5XT72"/>
<evidence type="ECO:0000256" key="2">
    <source>
        <dbReference type="ARBA" id="ARBA00022630"/>
    </source>
</evidence>
<evidence type="ECO:0000256" key="1">
    <source>
        <dbReference type="ARBA" id="ARBA00001974"/>
    </source>
</evidence>
<dbReference type="PATRIC" id="fig|1367847.3.peg.3610"/>
<keyword evidence="6" id="KW-0614">Plasmid</keyword>
<evidence type="ECO:0000313" key="7">
    <source>
        <dbReference type="Proteomes" id="UP000015480"/>
    </source>
</evidence>
<dbReference type="GO" id="GO:0050660">
    <property type="term" value="F:flavin adenine dinucleotide binding"/>
    <property type="evidence" value="ECO:0007669"/>
    <property type="project" value="InterPro"/>
</dbReference>
<geneLocation type="plasmid" evidence="6 7">
    <name>pAMI1</name>
</geneLocation>
<proteinExistence type="predicted"/>
<dbReference type="EMBL" id="CP006651">
    <property type="protein sequence ID" value="AGT10679.1"/>
    <property type="molecule type" value="Genomic_DNA"/>
</dbReference>
<dbReference type="EC" id="1.5.3.1" evidence="6"/>